<evidence type="ECO:0000313" key="1">
    <source>
        <dbReference type="EMBL" id="KAG4304410.1"/>
    </source>
</evidence>
<name>A0ACB7CAK7_9ASCO</name>
<keyword evidence="2" id="KW-1185">Reference proteome</keyword>
<comment type="caution">
    <text evidence="1">The sequence shown here is derived from an EMBL/GenBank/DDBJ whole genome shotgun (WGS) entry which is preliminary data.</text>
</comment>
<gene>
    <name evidence="1" type="ORF">PORY_002120</name>
</gene>
<reference evidence="1 2" key="1">
    <citation type="journal article" date="2021" name="Commun. Biol.">
        <title>Genomic insights into the host specific adaptation of the Pneumocystis genus.</title>
        <authorList>
            <person name="Cisse O.H."/>
            <person name="Ma L."/>
            <person name="Dekker J.P."/>
            <person name="Khil P.P."/>
            <person name="Youn J.-H."/>
            <person name="Brenchley J.M."/>
            <person name="Blair R."/>
            <person name="Pahar B."/>
            <person name="Chabe M."/>
            <person name="Van Rompay K.K.A."/>
            <person name="Keesler R."/>
            <person name="Sukura A."/>
            <person name="Hirsch V."/>
            <person name="Kutty G."/>
            <person name="Liu Y."/>
            <person name="Peng L."/>
            <person name="Chen J."/>
            <person name="Song J."/>
            <person name="Weissenbacher-Lang C."/>
            <person name="Xu J."/>
            <person name="Upham N.S."/>
            <person name="Stajich J.E."/>
            <person name="Cuomo C.A."/>
            <person name="Cushion M.T."/>
            <person name="Kovacs J.A."/>
        </authorList>
    </citation>
    <scope>NUCLEOTIDE SEQUENCE [LARGE SCALE GENOMIC DNA]</scope>
    <source>
        <strain evidence="1 2">RABM</strain>
    </source>
</reference>
<evidence type="ECO:0000313" key="2">
    <source>
        <dbReference type="Proteomes" id="UP000768646"/>
    </source>
</evidence>
<accession>A0ACB7CAK7</accession>
<organism evidence="1 2">
    <name type="scientific">Pneumocystis oryctolagi</name>
    <dbReference type="NCBI Taxonomy" id="42067"/>
    <lineage>
        <taxon>Eukaryota</taxon>
        <taxon>Fungi</taxon>
        <taxon>Dikarya</taxon>
        <taxon>Ascomycota</taxon>
        <taxon>Taphrinomycotina</taxon>
        <taxon>Pneumocystomycetes</taxon>
        <taxon>Pneumocystaceae</taxon>
        <taxon>Pneumocystis</taxon>
    </lineage>
</organism>
<sequence>MSIQDRTKEFHACVLTLKRKLKETKKFHSQYKENISNIDESRKQIKNNFGNIANKIAKDINKTGNKLQRLAQLAKRKTLFDDKPNEISELIYIIKQDIENLNSDISNLREYLYKQKSKNDKNKELEHSENVVTLLQNKLANVSIAFKDILEIRTKNMKANKKRSEQFMATTTHSDSPEKEYQSPLYMTYNYKDKGAHLIKSNPECLVLNMNDDNFDTKISPHDSFQQMQLLEEQKSYINSRSSAIQNIESTIHELGSVFSQLAQMVAEQRETVQRISVNTDDVVNNVSSSQQELLKYYQRISNNRWLMLKVSFPSLIL</sequence>
<protein>
    <submittedName>
        <fullName evidence="1">Uncharacterized protein</fullName>
    </submittedName>
</protein>
<proteinExistence type="predicted"/>
<dbReference type="Proteomes" id="UP000768646">
    <property type="component" value="Unassembled WGS sequence"/>
</dbReference>
<dbReference type="EMBL" id="JABTEG010000008">
    <property type="protein sequence ID" value="KAG4304410.1"/>
    <property type="molecule type" value="Genomic_DNA"/>
</dbReference>